<name>A0A125YHL6_TOXGV</name>
<sequence>MKRMRSEEAREDTETRSAGCESREERREDSKEGEMVKSLALSDPLGATPLPRLLENAVLLYQGAEARLFLVALSPTRLAVLKQRLQKTHIHPSLDFKLHIHRLQQEVRAMARCRKAGVDTPQIFWVRLPKVLQSPSALRTPKEDSESASNILANISSSLSSPSSPSSPASTSSPASALSSGSSEARGGGSRRLEEGLILMEWIEGVPVKAVLGQLEDPARKKLPGARASDGDASGRKSSGEKAEKNAEVASAEPRGGRASGRESHSRDGPEQRTDASTEKSRNKRRSASKEKSKRANSNSTEKQNVEETGEDRGLSGDDLSDEELREAPAENRAACGVFEGQAIEHLGAAVGRAIAKMHDANLVHGDLTTSNLLLRSDSSALSCAAWPPSPLCTFGVSASSTRGPPRSVVAAAAELNAPLAAAVARAAAQARAQTTAGGRTAPARELEISLRRHVGHALKEAASHEAHALIEKVKAREEARNAAETEGASEGGREQMEDEPEGKREGETRDATDTEEPLNLPPICIIDFGLAATSSLPEDKAVDLYVLERAVESTHFSISSPFLSGLLASYERHAQGAAQTLARLAAVRLRGRKRLMIG</sequence>
<feature type="compositionally biased region" description="Basic and acidic residues" evidence="9">
    <location>
        <begin position="492"/>
        <end position="513"/>
    </location>
</feature>
<comment type="similarity">
    <text evidence="1">Belongs to the protein kinase superfamily. BUD32 family.</text>
</comment>
<organism evidence="10 11">
    <name type="scientific">Toxoplasma gondii (strain ATCC 50861 / VEG)</name>
    <dbReference type="NCBI Taxonomy" id="432359"/>
    <lineage>
        <taxon>Eukaryota</taxon>
        <taxon>Sar</taxon>
        <taxon>Alveolata</taxon>
        <taxon>Apicomplexa</taxon>
        <taxon>Conoidasida</taxon>
        <taxon>Coccidia</taxon>
        <taxon>Eucoccidiorida</taxon>
        <taxon>Eimeriorina</taxon>
        <taxon>Sarcocystidae</taxon>
        <taxon>Toxoplasma</taxon>
    </lineage>
</organism>
<dbReference type="Proteomes" id="UP000002226">
    <property type="component" value="Unassembled WGS sequence"/>
</dbReference>
<dbReference type="PROSITE" id="PS00109">
    <property type="entry name" value="PROTEIN_KINASE_TYR"/>
    <property type="match status" value="1"/>
</dbReference>
<evidence type="ECO:0000256" key="8">
    <source>
        <dbReference type="ARBA" id="ARBA00048679"/>
    </source>
</evidence>
<evidence type="ECO:0000256" key="1">
    <source>
        <dbReference type="ARBA" id="ARBA00010630"/>
    </source>
</evidence>
<comment type="catalytic activity">
    <reaction evidence="8">
        <text>L-seryl-[protein] + ATP = O-phospho-L-seryl-[protein] + ADP + H(+)</text>
        <dbReference type="Rhea" id="RHEA:17989"/>
        <dbReference type="Rhea" id="RHEA-COMP:9863"/>
        <dbReference type="Rhea" id="RHEA-COMP:11604"/>
        <dbReference type="ChEBI" id="CHEBI:15378"/>
        <dbReference type="ChEBI" id="CHEBI:29999"/>
        <dbReference type="ChEBI" id="CHEBI:30616"/>
        <dbReference type="ChEBI" id="CHEBI:83421"/>
        <dbReference type="ChEBI" id="CHEBI:456216"/>
        <dbReference type="EC" id="2.7.11.1"/>
    </reaction>
</comment>
<dbReference type="PaxDb" id="5811-TGME49_078900"/>
<reference evidence="10" key="1">
    <citation type="submission" date="2007-03" db="EMBL/GenBank/DDBJ databases">
        <authorList>
            <person name="Paulsen I."/>
        </authorList>
    </citation>
    <scope>NUCLEOTIDE SEQUENCE</scope>
    <source>
        <strain evidence="10">VEG</strain>
    </source>
</reference>
<dbReference type="SUPFAM" id="SSF56112">
    <property type="entry name" value="Protein kinase-like (PK-like)"/>
    <property type="match status" value="1"/>
</dbReference>
<dbReference type="OrthoDB" id="333149at2759"/>
<feature type="region of interest" description="Disordered" evidence="9">
    <location>
        <begin position="476"/>
        <end position="519"/>
    </location>
</feature>
<dbReference type="InterPro" id="IPR011009">
    <property type="entry name" value="Kinase-like_dom_sf"/>
</dbReference>
<dbReference type="PANTHER" id="PTHR12209">
    <property type="entry name" value="NON-SPECIFIC SERINE/THREONINE PROTEIN KINASE"/>
    <property type="match status" value="1"/>
</dbReference>
<feature type="region of interest" description="Disordered" evidence="9">
    <location>
        <begin position="1"/>
        <end position="35"/>
    </location>
</feature>
<evidence type="ECO:0000256" key="2">
    <source>
        <dbReference type="ARBA" id="ARBA00012513"/>
    </source>
</evidence>
<evidence type="ECO:0000256" key="9">
    <source>
        <dbReference type="SAM" id="MobiDB-lite"/>
    </source>
</evidence>
<dbReference type="eggNOG" id="KOG3087">
    <property type="taxonomic scope" value="Eukaryota"/>
</dbReference>
<feature type="compositionally biased region" description="Basic residues" evidence="9">
    <location>
        <begin position="282"/>
        <end position="295"/>
    </location>
</feature>
<dbReference type="GO" id="GO:0005524">
    <property type="term" value="F:ATP binding"/>
    <property type="evidence" value="ECO:0007669"/>
    <property type="project" value="UniProtKB-KW"/>
</dbReference>
<comment type="caution">
    <text evidence="10">The sequence shown here is derived from an EMBL/GenBank/DDBJ whole genome shotgun (WGS) entry which is preliminary data.</text>
</comment>
<protein>
    <recommendedName>
        <fullName evidence="2">non-specific serine/threonine protein kinase</fullName>
        <ecNumber evidence="2">2.7.11.1</ecNumber>
    </recommendedName>
</protein>
<dbReference type="GO" id="GO:0000408">
    <property type="term" value="C:EKC/KEOPS complex"/>
    <property type="evidence" value="ECO:0007669"/>
    <property type="project" value="TreeGrafter"/>
</dbReference>
<keyword evidence="6" id="KW-0067">ATP-binding</keyword>
<dbReference type="VEuPathDB" id="ToxoDB:TGVEG_278900"/>
<dbReference type="Gene3D" id="3.30.200.20">
    <property type="entry name" value="Phosphorylase Kinase, domain 1"/>
    <property type="match status" value="1"/>
</dbReference>
<dbReference type="GO" id="GO:0004674">
    <property type="term" value="F:protein serine/threonine kinase activity"/>
    <property type="evidence" value="ECO:0007669"/>
    <property type="project" value="UniProtKB-EC"/>
</dbReference>
<evidence type="ECO:0000256" key="4">
    <source>
        <dbReference type="ARBA" id="ARBA00022741"/>
    </source>
</evidence>
<comment type="catalytic activity">
    <reaction evidence="7">
        <text>L-threonyl-[protein] + ATP = O-phospho-L-threonyl-[protein] + ADP + H(+)</text>
        <dbReference type="Rhea" id="RHEA:46608"/>
        <dbReference type="Rhea" id="RHEA-COMP:11060"/>
        <dbReference type="Rhea" id="RHEA-COMP:11605"/>
        <dbReference type="ChEBI" id="CHEBI:15378"/>
        <dbReference type="ChEBI" id="CHEBI:30013"/>
        <dbReference type="ChEBI" id="CHEBI:30616"/>
        <dbReference type="ChEBI" id="CHEBI:61977"/>
        <dbReference type="ChEBI" id="CHEBI:456216"/>
        <dbReference type="EC" id="2.7.11.1"/>
    </reaction>
</comment>
<keyword evidence="5" id="KW-0418">Kinase</keyword>
<evidence type="ECO:0000313" key="10">
    <source>
        <dbReference type="EMBL" id="ESS34585.1"/>
    </source>
</evidence>
<dbReference type="AlphaFoldDB" id="A0A125YHL6"/>
<feature type="region of interest" description="Disordered" evidence="9">
    <location>
        <begin position="221"/>
        <end position="320"/>
    </location>
</feature>
<dbReference type="InterPro" id="IPR008266">
    <property type="entry name" value="Tyr_kinase_AS"/>
</dbReference>
<dbReference type="GO" id="GO:0005634">
    <property type="term" value="C:nucleus"/>
    <property type="evidence" value="ECO:0007669"/>
    <property type="project" value="TreeGrafter"/>
</dbReference>
<proteinExistence type="inferred from homology"/>
<dbReference type="GO" id="GO:0005829">
    <property type="term" value="C:cytosol"/>
    <property type="evidence" value="ECO:0007669"/>
    <property type="project" value="TreeGrafter"/>
</dbReference>
<evidence type="ECO:0000256" key="7">
    <source>
        <dbReference type="ARBA" id="ARBA00047899"/>
    </source>
</evidence>
<dbReference type="OMA" id="IFWVRLP"/>
<dbReference type="EC" id="2.7.11.1" evidence="2"/>
<dbReference type="PANTHER" id="PTHR12209:SF0">
    <property type="entry name" value="EKC_KEOPS COMPLEX SUBUNIT TP53RK"/>
    <property type="match status" value="1"/>
</dbReference>
<feature type="compositionally biased region" description="Basic and acidic residues" evidence="9">
    <location>
        <begin position="260"/>
        <end position="281"/>
    </location>
</feature>
<keyword evidence="11" id="KW-1185">Reference proteome</keyword>
<feature type="compositionally biased region" description="Low complexity" evidence="9">
    <location>
        <begin position="156"/>
        <end position="185"/>
    </location>
</feature>
<keyword evidence="4" id="KW-0547">Nucleotide-binding</keyword>
<feature type="region of interest" description="Disordered" evidence="9">
    <location>
        <begin position="156"/>
        <end position="189"/>
    </location>
</feature>
<gene>
    <name evidence="10" type="ORF">TGVEG_278900</name>
</gene>
<dbReference type="Gene3D" id="1.10.510.10">
    <property type="entry name" value="Transferase(Phosphotransferase) domain 1"/>
    <property type="match status" value="2"/>
</dbReference>
<accession>A0A125YHL6</accession>
<dbReference type="GO" id="GO:0070525">
    <property type="term" value="P:tRNA threonylcarbamoyladenosine metabolic process"/>
    <property type="evidence" value="ECO:0007669"/>
    <property type="project" value="TreeGrafter"/>
</dbReference>
<dbReference type="EMBL" id="AAYL02000065">
    <property type="protein sequence ID" value="ESS34585.1"/>
    <property type="molecule type" value="Genomic_DNA"/>
</dbReference>
<feature type="compositionally biased region" description="Basic and acidic residues" evidence="9">
    <location>
        <begin position="229"/>
        <end position="247"/>
    </location>
</feature>
<dbReference type="STRING" id="432359.A0A125YHL6"/>
<keyword evidence="3 10" id="KW-0808">Transferase</keyword>
<evidence type="ECO:0000256" key="5">
    <source>
        <dbReference type="ARBA" id="ARBA00022777"/>
    </source>
</evidence>
<evidence type="ECO:0000256" key="3">
    <source>
        <dbReference type="ARBA" id="ARBA00022679"/>
    </source>
</evidence>
<evidence type="ECO:0000256" key="6">
    <source>
        <dbReference type="ARBA" id="ARBA00022840"/>
    </source>
</evidence>
<evidence type="ECO:0000313" key="11">
    <source>
        <dbReference type="Proteomes" id="UP000002226"/>
    </source>
</evidence>